<feature type="region of interest" description="Disordered" evidence="1">
    <location>
        <begin position="125"/>
        <end position="152"/>
    </location>
</feature>
<name>A0A3S5BW30_9PLAT</name>
<dbReference type="AlphaFoldDB" id="A0A3S5BW30"/>
<reference evidence="2" key="1">
    <citation type="submission" date="2018-11" db="EMBL/GenBank/DDBJ databases">
        <authorList>
            <consortium name="Pathogen Informatics"/>
        </authorList>
    </citation>
    <scope>NUCLEOTIDE SEQUENCE</scope>
</reference>
<feature type="compositionally biased region" description="Basic and acidic residues" evidence="1">
    <location>
        <begin position="131"/>
        <end position="152"/>
    </location>
</feature>
<sequence length="152" mass="16818">MDWTGQRINEASPTDAIRTDEVAILCEVGLHDSRVGQEKDCSSDLRSREAGLALCSSPTSARSGHMQRLQVQCVTTIRPVQPSLCVGHRVGIQGPRGTVLRLGRVIMQPLDTLLCWTVKGDYARPNQSFRSGEDERENEKNASEEEREGRAV</sequence>
<dbReference type="Proteomes" id="UP000784294">
    <property type="component" value="Unassembled WGS sequence"/>
</dbReference>
<keyword evidence="3" id="KW-1185">Reference proteome</keyword>
<comment type="caution">
    <text evidence="2">The sequence shown here is derived from an EMBL/GenBank/DDBJ whole genome shotgun (WGS) entry which is preliminary data.</text>
</comment>
<dbReference type="EMBL" id="CAAALY010049610">
    <property type="protein sequence ID" value="VEL21102.1"/>
    <property type="molecule type" value="Genomic_DNA"/>
</dbReference>
<accession>A0A3S5BW30</accession>
<organism evidence="2 3">
    <name type="scientific">Protopolystoma xenopodis</name>
    <dbReference type="NCBI Taxonomy" id="117903"/>
    <lineage>
        <taxon>Eukaryota</taxon>
        <taxon>Metazoa</taxon>
        <taxon>Spiralia</taxon>
        <taxon>Lophotrochozoa</taxon>
        <taxon>Platyhelminthes</taxon>
        <taxon>Monogenea</taxon>
        <taxon>Polyopisthocotylea</taxon>
        <taxon>Polystomatidea</taxon>
        <taxon>Polystomatidae</taxon>
        <taxon>Protopolystoma</taxon>
    </lineage>
</organism>
<evidence type="ECO:0000313" key="3">
    <source>
        <dbReference type="Proteomes" id="UP000784294"/>
    </source>
</evidence>
<evidence type="ECO:0000313" key="2">
    <source>
        <dbReference type="EMBL" id="VEL21102.1"/>
    </source>
</evidence>
<evidence type="ECO:0000256" key="1">
    <source>
        <dbReference type="SAM" id="MobiDB-lite"/>
    </source>
</evidence>
<gene>
    <name evidence="2" type="ORF">PXEA_LOCUS14542</name>
</gene>
<proteinExistence type="predicted"/>
<protein>
    <submittedName>
        <fullName evidence="2">Uncharacterized protein</fullName>
    </submittedName>
</protein>